<dbReference type="PANTHER" id="PTHR43674:SF16">
    <property type="entry name" value="CARBON-NITROGEN FAMILY, PUTATIVE (AFU_ORTHOLOGUE AFUA_5G02350)-RELATED"/>
    <property type="match status" value="1"/>
</dbReference>
<dbReference type="Proteomes" id="UP000242258">
    <property type="component" value="Unassembled WGS sequence"/>
</dbReference>
<dbReference type="SUPFAM" id="SSF56317">
    <property type="entry name" value="Carbon-nitrogen hydrolase"/>
    <property type="match status" value="1"/>
</dbReference>
<dbReference type="AlphaFoldDB" id="A0A1E7Q7L3"/>
<dbReference type="PROSITE" id="PS50263">
    <property type="entry name" value="CN_HYDROLASE"/>
    <property type="match status" value="1"/>
</dbReference>
<dbReference type="InterPro" id="IPR036526">
    <property type="entry name" value="C-N_Hydrolase_sf"/>
</dbReference>
<dbReference type="InterPro" id="IPR050345">
    <property type="entry name" value="Aliph_Amidase/BUP"/>
</dbReference>
<dbReference type="STRING" id="1628148.BI198_11610"/>
<dbReference type="OrthoDB" id="9811121at2"/>
<dbReference type="GO" id="GO:0016811">
    <property type="term" value="F:hydrolase activity, acting on carbon-nitrogen (but not peptide) bonds, in linear amides"/>
    <property type="evidence" value="ECO:0007669"/>
    <property type="project" value="TreeGrafter"/>
</dbReference>
<gene>
    <name evidence="3" type="ORF">BI198_11610</name>
</gene>
<evidence type="ECO:0000259" key="2">
    <source>
        <dbReference type="PROSITE" id="PS50263"/>
    </source>
</evidence>
<dbReference type="InterPro" id="IPR003010">
    <property type="entry name" value="C-N_Hydrolase"/>
</dbReference>
<name>A0A1E7Q7L3_9GAMM</name>
<comment type="caution">
    <text evidence="3">The sequence shown here is derived from an EMBL/GenBank/DDBJ whole genome shotgun (WGS) entry which is preliminary data.</text>
</comment>
<reference evidence="4" key="1">
    <citation type="submission" date="2016-09" db="EMBL/GenBank/DDBJ databases">
        <authorList>
            <person name="Wan X."/>
            <person name="Hou S."/>
        </authorList>
    </citation>
    <scope>NUCLEOTIDE SEQUENCE [LARGE SCALE GENOMIC DNA]</scope>
    <source>
        <strain evidence="4">KH87</strain>
    </source>
</reference>
<protein>
    <submittedName>
        <fullName evidence="3">Nitrilase</fullName>
    </submittedName>
</protein>
<dbReference type="EMBL" id="MKEK01000001">
    <property type="protein sequence ID" value="OEY70136.1"/>
    <property type="molecule type" value="Genomic_DNA"/>
</dbReference>
<dbReference type="PANTHER" id="PTHR43674">
    <property type="entry name" value="NITRILASE C965.09-RELATED"/>
    <property type="match status" value="1"/>
</dbReference>
<dbReference type="CDD" id="cd07582">
    <property type="entry name" value="nitrilase_4"/>
    <property type="match status" value="1"/>
</dbReference>
<accession>A0A1E7Q7L3</accession>
<evidence type="ECO:0000256" key="1">
    <source>
        <dbReference type="ARBA" id="ARBA00022801"/>
    </source>
</evidence>
<evidence type="ECO:0000313" key="4">
    <source>
        <dbReference type="Proteomes" id="UP000242258"/>
    </source>
</evidence>
<evidence type="ECO:0000313" key="3">
    <source>
        <dbReference type="EMBL" id="OEY70136.1"/>
    </source>
</evidence>
<organism evidence="3 4">
    <name type="scientific">Rheinheimera salexigens</name>
    <dbReference type="NCBI Taxonomy" id="1628148"/>
    <lineage>
        <taxon>Bacteria</taxon>
        <taxon>Pseudomonadati</taxon>
        <taxon>Pseudomonadota</taxon>
        <taxon>Gammaproteobacteria</taxon>
        <taxon>Chromatiales</taxon>
        <taxon>Chromatiaceae</taxon>
        <taxon>Rheinheimera</taxon>
    </lineage>
</organism>
<proteinExistence type="predicted"/>
<feature type="domain" description="CN hydrolase" evidence="2">
    <location>
        <begin position="18"/>
        <end position="278"/>
    </location>
</feature>
<sequence length="364" mass="40282">MDLAYSALALQVQCRSVNSLDIPAARQQIFNNIDHVAKQVKSSLGFIKTFSGEAVRLVVLPEYFLTGFPMGESIAEWKAKAVLDIDGEEYNRLAKIAQDNKIYLSGNAYEADPNFPELYFQTCFIMSPAGNTVLRYRRLISMFSPTPHDVWQPYLDIYGYEAVFPVAKTEIGNLAAIASEEILYPEIARCLAMQGAEVFMHNTSEIASPGLSPKDIAKRARAIENMAYVVSANSAGIADISLPVNSADGMSKIIDTKGRVLAESTIGETMVAYAELNISSLRALRLKPAMTNLLARQRNELFAPTYQQTVYPANNMLPQLNDQKPINRQHFIDTQVNVIDDLIAKGIFHSDTSHSDTSCLEKGK</sequence>
<keyword evidence="1" id="KW-0378">Hydrolase</keyword>
<dbReference type="RefSeq" id="WP_070049690.1">
    <property type="nucleotide sequence ID" value="NZ_CBCSDO010000010.1"/>
</dbReference>
<keyword evidence="4" id="KW-1185">Reference proteome</keyword>
<dbReference type="Pfam" id="PF00795">
    <property type="entry name" value="CN_hydrolase"/>
    <property type="match status" value="1"/>
</dbReference>
<dbReference type="Gene3D" id="3.60.110.10">
    <property type="entry name" value="Carbon-nitrogen hydrolase"/>
    <property type="match status" value="1"/>
</dbReference>